<feature type="chain" id="PRO_5023918197" evidence="2">
    <location>
        <begin position="27"/>
        <end position="89"/>
    </location>
</feature>
<evidence type="ECO:0000313" key="4">
    <source>
        <dbReference type="Proteomes" id="UP000324897"/>
    </source>
</evidence>
<organism evidence="3 4">
    <name type="scientific">Eragrostis curvula</name>
    <name type="common">weeping love grass</name>
    <dbReference type="NCBI Taxonomy" id="38414"/>
    <lineage>
        <taxon>Eukaryota</taxon>
        <taxon>Viridiplantae</taxon>
        <taxon>Streptophyta</taxon>
        <taxon>Embryophyta</taxon>
        <taxon>Tracheophyta</taxon>
        <taxon>Spermatophyta</taxon>
        <taxon>Magnoliopsida</taxon>
        <taxon>Liliopsida</taxon>
        <taxon>Poales</taxon>
        <taxon>Poaceae</taxon>
        <taxon>PACMAD clade</taxon>
        <taxon>Chloridoideae</taxon>
        <taxon>Eragrostideae</taxon>
        <taxon>Eragrostidinae</taxon>
        <taxon>Eragrostis</taxon>
    </lineage>
</organism>
<evidence type="ECO:0000313" key="3">
    <source>
        <dbReference type="EMBL" id="TVU33880.1"/>
    </source>
</evidence>
<feature type="region of interest" description="Disordered" evidence="1">
    <location>
        <begin position="27"/>
        <end position="60"/>
    </location>
</feature>
<proteinExistence type="predicted"/>
<protein>
    <submittedName>
        <fullName evidence="3">Uncharacterized protein</fullName>
    </submittedName>
</protein>
<sequence length="89" mass="9169">MAPKKVVLTLAILFLIGGGLMGTATAAAEMAPAKSPEPAKGAGKPSASGGKEGLHHAEGQKKLYIQMPRPFFRPPRLPPGLSASARKLP</sequence>
<name>A0A5J9VG72_9POAL</name>
<accession>A0A5J9VG72</accession>
<dbReference type="EMBL" id="RWGY01000009">
    <property type="protein sequence ID" value="TVU33880.1"/>
    <property type="molecule type" value="Genomic_DNA"/>
</dbReference>
<keyword evidence="4" id="KW-1185">Reference proteome</keyword>
<feature type="compositionally biased region" description="Low complexity" evidence="1">
    <location>
        <begin position="27"/>
        <end position="49"/>
    </location>
</feature>
<comment type="caution">
    <text evidence="3">The sequence shown here is derived from an EMBL/GenBank/DDBJ whole genome shotgun (WGS) entry which is preliminary data.</text>
</comment>
<dbReference type="Proteomes" id="UP000324897">
    <property type="component" value="Unassembled WGS sequence"/>
</dbReference>
<feature type="signal peptide" evidence="2">
    <location>
        <begin position="1"/>
        <end position="26"/>
    </location>
</feature>
<evidence type="ECO:0000256" key="2">
    <source>
        <dbReference type="SAM" id="SignalP"/>
    </source>
</evidence>
<dbReference type="AlphaFoldDB" id="A0A5J9VG72"/>
<reference evidence="3 4" key="1">
    <citation type="journal article" date="2019" name="Sci. Rep.">
        <title>A high-quality genome of Eragrostis curvula grass provides insights into Poaceae evolution and supports new strategies to enhance forage quality.</title>
        <authorList>
            <person name="Carballo J."/>
            <person name="Santos B.A.C.M."/>
            <person name="Zappacosta D."/>
            <person name="Garbus I."/>
            <person name="Selva J.P."/>
            <person name="Gallo C.A."/>
            <person name="Diaz A."/>
            <person name="Albertini E."/>
            <person name="Caccamo M."/>
            <person name="Echenique V."/>
        </authorList>
    </citation>
    <scope>NUCLEOTIDE SEQUENCE [LARGE SCALE GENOMIC DNA]</scope>
    <source>
        <strain evidence="4">cv. Victoria</strain>
        <tissue evidence="3">Leaf</tissue>
    </source>
</reference>
<dbReference type="Gramene" id="TVU33880">
    <property type="protein sequence ID" value="TVU33880"/>
    <property type="gene ID" value="EJB05_15693"/>
</dbReference>
<keyword evidence="2" id="KW-0732">Signal</keyword>
<gene>
    <name evidence="3" type="ORF">EJB05_15693</name>
</gene>
<evidence type="ECO:0000256" key="1">
    <source>
        <dbReference type="SAM" id="MobiDB-lite"/>
    </source>
</evidence>